<feature type="region of interest" description="ACP-binding" evidence="9">
    <location>
        <begin position="259"/>
        <end position="263"/>
    </location>
</feature>
<keyword evidence="7 9" id="KW-0275">Fatty acid biosynthesis</keyword>
<dbReference type="Gene3D" id="3.40.47.10">
    <property type="match status" value="1"/>
</dbReference>
<protein>
    <recommendedName>
        <fullName evidence="9">Beta-ketoacyl-[acyl-carrier-protein] synthase III</fullName>
        <shortName evidence="9">Beta-ketoacyl-ACP synthase III</shortName>
        <shortName evidence="9">KAS III</shortName>
        <ecNumber evidence="9">2.3.1.180</ecNumber>
    </recommendedName>
    <alternativeName>
        <fullName evidence="9">3-oxoacyl-[acyl-carrier-protein] synthase 3</fullName>
    </alternativeName>
    <alternativeName>
        <fullName evidence="9">3-oxoacyl-[acyl-carrier-protein] synthase III</fullName>
    </alternativeName>
</protein>
<evidence type="ECO:0000313" key="10">
    <source>
        <dbReference type="EMBL" id="TGG88514.1"/>
    </source>
</evidence>
<evidence type="ECO:0000256" key="6">
    <source>
        <dbReference type="ARBA" id="ARBA00023098"/>
    </source>
</evidence>
<keyword evidence="5 9" id="KW-0276">Fatty acid metabolism</keyword>
<dbReference type="EMBL" id="RCIY01000009">
    <property type="protein sequence ID" value="TGG88514.1"/>
    <property type="molecule type" value="Genomic_DNA"/>
</dbReference>
<keyword evidence="6 9" id="KW-0443">Lipid metabolism</keyword>
<dbReference type="GO" id="GO:0044550">
    <property type="term" value="P:secondary metabolite biosynthetic process"/>
    <property type="evidence" value="ECO:0007669"/>
    <property type="project" value="TreeGrafter"/>
</dbReference>
<keyword evidence="9" id="KW-0511">Multifunctional enzyme</keyword>
<evidence type="ECO:0000256" key="7">
    <source>
        <dbReference type="ARBA" id="ARBA00023160"/>
    </source>
</evidence>
<dbReference type="PANTHER" id="PTHR34069:SF2">
    <property type="entry name" value="BETA-KETOACYL-[ACYL-CARRIER-PROTEIN] SYNTHASE III"/>
    <property type="match status" value="1"/>
</dbReference>
<dbReference type="Proteomes" id="UP000298111">
    <property type="component" value="Unassembled WGS sequence"/>
</dbReference>
<organism evidence="10 11">
    <name type="scientific">Streptomyces albus</name>
    <dbReference type="NCBI Taxonomy" id="1888"/>
    <lineage>
        <taxon>Bacteria</taxon>
        <taxon>Bacillati</taxon>
        <taxon>Actinomycetota</taxon>
        <taxon>Actinomycetes</taxon>
        <taxon>Kitasatosporales</taxon>
        <taxon>Streptomycetaceae</taxon>
        <taxon>Streptomyces</taxon>
    </lineage>
</organism>
<dbReference type="GO" id="GO:0006633">
    <property type="term" value="P:fatty acid biosynthetic process"/>
    <property type="evidence" value="ECO:0007669"/>
    <property type="project" value="UniProtKB-UniRule"/>
</dbReference>
<comment type="domain">
    <text evidence="9">The last Arg residue of the ACP-binding site is essential for the weak association between ACP/AcpP and FabH.</text>
</comment>
<gene>
    <name evidence="9" type="primary">fabH</name>
    <name evidence="10" type="ORF">D8771_03305</name>
</gene>
<accession>A0A6C1C2B5</accession>
<sequence length="337" mass="34407">MASAHPPTPVLCGLGGWLPPRIVTNEELSRGLDTSDTWIRTRTGIGRRHVAEPGTATSDLAVEAARRALKSAGTDHADALILATTTPDRPCPATAPLIAAELGLGTVPALDVGAVCTGFLYALATGAGFLAAGLAGTVLVVGADTYSRILDPADRSTRALFGDGAGAVVLRAGTADEPGALGPLVLASDGTGADLIRVPSGGSRDPVRPGTAHLSDPYFRMEGKKVFRNAVERMAAASRQVAERRGWGVEGIDLLVAHQANVRILYAVADLLGLPRSRCHVHLDRVGNTAAASVPLALADAAAGGALRPGDRVVTCAFGGGLTWGAAALNWPGISPH</sequence>
<dbReference type="SUPFAM" id="SSF53901">
    <property type="entry name" value="Thiolase-like"/>
    <property type="match status" value="1"/>
</dbReference>
<dbReference type="UniPathway" id="UPA00094"/>
<dbReference type="NCBIfam" id="TIGR00747">
    <property type="entry name" value="fabH"/>
    <property type="match status" value="1"/>
</dbReference>
<feature type="active site" evidence="9">
    <location>
        <position position="116"/>
    </location>
</feature>
<feature type="active site" evidence="9">
    <location>
        <position position="258"/>
    </location>
</feature>
<keyword evidence="3 9" id="KW-0444">Lipid biosynthesis</keyword>
<keyword evidence="8 9" id="KW-0012">Acyltransferase</keyword>
<dbReference type="GO" id="GO:0004315">
    <property type="term" value="F:3-oxoacyl-[acyl-carrier-protein] synthase activity"/>
    <property type="evidence" value="ECO:0007669"/>
    <property type="project" value="InterPro"/>
</dbReference>
<dbReference type="RefSeq" id="WP_016467650.1">
    <property type="nucleotide sequence ID" value="NZ_BBQG01000011.1"/>
</dbReference>
<dbReference type="InterPro" id="IPR004655">
    <property type="entry name" value="FabH"/>
</dbReference>
<dbReference type="CDD" id="cd00830">
    <property type="entry name" value="KAS_III"/>
    <property type="match status" value="1"/>
</dbReference>
<dbReference type="Pfam" id="PF08541">
    <property type="entry name" value="ACP_syn_III_C"/>
    <property type="match status" value="1"/>
</dbReference>
<dbReference type="GeneID" id="75185013"/>
<evidence type="ECO:0000256" key="9">
    <source>
        <dbReference type="HAMAP-Rule" id="MF_01815"/>
    </source>
</evidence>
<dbReference type="PANTHER" id="PTHR34069">
    <property type="entry name" value="3-OXOACYL-[ACYL-CARRIER-PROTEIN] SYNTHASE 3"/>
    <property type="match status" value="1"/>
</dbReference>
<dbReference type="InterPro" id="IPR013747">
    <property type="entry name" value="ACP_syn_III_C"/>
</dbReference>
<comment type="subunit">
    <text evidence="9">Homodimer.</text>
</comment>
<dbReference type="GO" id="GO:0005737">
    <property type="term" value="C:cytoplasm"/>
    <property type="evidence" value="ECO:0007669"/>
    <property type="project" value="UniProtKB-SubCell"/>
</dbReference>
<comment type="subcellular location">
    <subcellularLocation>
        <location evidence="9">Cytoplasm</location>
    </subcellularLocation>
</comment>
<proteinExistence type="inferred from homology"/>
<comment type="catalytic activity">
    <reaction evidence="9">
        <text>malonyl-[ACP] + acetyl-CoA + H(+) = 3-oxobutanoyl-[ACP] + CO2 + CoA</text>
        <dbReference type="Rhea" id="RHEA:12080"/>
        <dbReference type="Rhea" id="RHEA-COMP:9623"/>
        <dbReference type="Rhea" id="RHEA-COMP:9625"/>
        <dbReference type="ChEBI" id="CHEBI:15378"/>
        <dbReference type="ChEBI" id="CHEBI:16526"/>
        <dbReference type="ChEBI" id="CHEBI:57287"/>
        <dbReference type="ChEBI" id="CHEBI:57288"/>
        <dbReference type="ChEBI" id="CHEBI:78449"/>
        <dbReference type="ChEBI" id="CHEBI:78450"/>
        <dbReference type="EC" id="2.3.1.180"/>
    </reaction>
</comment>
<evidence type="ECO:0000313" key="11">
    <source>
        <dbReference type="Proteomes" id="UP000298111"/>
    </source>
</evidence>
<dbReference type="AlphaFoldDB" id="A0A6C1C2B5"/>
<dbReference type="EC" id="2.3.1.180" evidence="9"/>
<evidence type="ECO:0000256" key="4">
    <source>
        <dbReference type="ARBA" id="ARBA00022679"/>
    </source>
</evidence>
<dbReference type="Pfam" id="PF08545">
    <property type="entry name" value="ACP_syn_III"/>
    <property type="match status" value="1"/>
</dbReference>
<reference evidence="10 11" key="1">
    <citation type="submission" date="2018-10" db="EMBL/GenBank/DDBJ databases">
        <title>Isolation of pseudouridimycin from Streptomyces albus DSM 40763.</title>
        <authorList>
            <person name="Rosenqvist P."/>
            <person name="Metsae-Ketelae M."/>
            <person name="Virta P."/>
        </authorList>
    </citation>
    <scope>NUCLEOTIDE SEQUENCE [LARGE SCALE GENOMIC DNA]</scope>
    <source>
        <strain evidence="10 11">DSM 40763</strain>
    </source>
</reference>
<dbReference type="InterPro" id="IPR016039">
    <property type="entry name" value="Thiolase-like"/>
</dbReference>
<comment type="caution">
    <text evidence="10">The sequence shown here is derived from an EMBL/GenBank/DDBJ whole genome shotgun (WGS) entry which is preliminary data.</text>
</comment>
<evidence type="ECO:0000256" key="3">
    <source>
        <dbReference type="ARBA" id="ARBA00022516"/>
    </source>
</evidence>
<dbReference type="HAMAP" id="MF_01815">
    <property type="entry name" value="FabH"/>
    <property type="match status" value="1"/>
</dbReference>
<dbReference type="GO" id="GO:0033818">
    <property type="term" value="F:beta-ketoacyl-acyl-carrier-protein synthase III activity"/>
    <property type="evidence" value="ECO:0007669"/>
    <property type="project" value="UniProtKB-UniRule"/>
</dbReference>
<dbReference type="InterPro" id="IPR013751">
    <property type="entry name" value="ACP_syn_III_N"/>
</dbReference>
<evidence type="ECO:0000256" key="2">
    <source>
        <dbReference type="ARBA" id="ARBA00022490"/>
    </source>
</evidence>
<evidence type="ECO:0000256" key="5">
    <source>
        <dbReference type="ARBA" id="ARBA00022832"/>
    </source>
</evidence>
<evidence type="ECO:0000256" key="8">
    <source>
        <dbReference type="ARBA" id="ARBA00023315"/>
    </source>
</evidence>
<evidence type="ECO:0000256" key="1">
    <source>
        <dbReference type="ARBA" id="ARBA00008642"/>
    </source>
</evidence>
<keyword evidence="4 9" id="KW-0808">Transferase</keyword>
<keyword evidence="2 9" id="KW-0963">Cytoplasm</keyword>
<comment type="similarity">
    <text evidence="1 9">Belongs to the thiolase-like superfamily. FabH family.</text>
</comment>
<comment type="pathway">
    <text evidence="9">Lipid metabolism; fatty acid biosynthesis.</text>
</comment>
<feature type="active site" evidence="9">
    <location>
        <position position="288"/>
    </location>
</feature>
<name>A0A6C1C2B5_9ACTN</name>
<dbReference type="NCBIfam" id="NF006829">
    <property type="entry name" value="PRK09352.1"/>
    <property type="match status" value="1"/>
</dbReference>
<comment type="function">
    <text evidence="9">Catalyzes the condensation reaction of fatty acid synthesis by the addition to an acyl acceptor of two carbons from malonyl-ACP. Catalyzes the first condensation reaction which initiates fatty acid synthesis and may therefore play a role in governing the total rate of fatty acid production. Possesses both acetoacetyl-ACP synthase and acetyl transacylase activities. Its substrate specificity determines the biosynthesis of branched-chain and/or straight-chain of fatty acids.</text>
</comment>